<keyword evidence="6" id="KW-1185">Reference proteome</keyword>
<comment type="similarity">
    <text evidence="3">Belongs to the iron/ascorbate-dependent oxidoreductase family.</text>
</comment>
<dbReference type="AlphaFoldDB" id="A0AAW1XQF9"/>
<gene>
    <name evidence="5" type="ORF">M0R45_015673</name>
</gene>
<dbReference type="GO" id="GO:0046872">
    <property type="term" value="F:metal ion binding"/>
    <property type="evidence" value="ECO:0007669"/>
    <property type="project" value="UniProtKB-KW"/>
</dbReference>
<organism evidence="5 6">
    <name type="scientific">Rubus argutus</name>
    <name type="common">Southern blackberry</name>
    <dbReference type="NCBI Taxonomy" id="59490"/>
    <lineage>
        <taxon>Eukaryota</taxon>
        <taxon>Viridiplantae</taxon>
        <taxon>Streptophyta</taxon>
        <taxon>Embryophyta</taxon>
        <taxon>Tracheophyta</taxon>
        <taxon>Spermatophyta</taxon>
        <taxon>Magnoliopsida</taxon>
        <taxon>eudicotyledons</taxon>
        <taxon>Gunneridae</taxon>
        <taxon>Pentapetalae</taxon>
        <taxon>rosids</taxon>
        <taxon>fabids</taxon>
        <taxon>Rosales</taxon>
        <taxon>Rosaceae</taxon>
        <taxon>Rosoideae</taxon>
        <taxon>Rosoideae incertae sedis</taxon>
        <taxon>Rubus</taxon>
    </lineage>
</organism>
<keyword evidence="1 3" id="KW-0479">Metal-binding</keyword>
<evidence type="ECO:0000259" key="4">
    <source>
        <dbReference type="PROSITE" id="PS51471"/>
    </source>
</evidence>
<accession>A0AAW1XQF9</accession>
<dbReference type="InterPro" id="IPR005123">
    <property type="entry name" value="Oxoglu/Fe-dep_dioxygenase_dom"/>
</dbReference>
<dbReference type="GO" id="GO:0016491">
    <property type="term" value="F:oxidoreductase activity"/>
    <property type="evidence" value="ECO:0007669"/>
    <property type="project" value="UniProtKB-KW"/>
</dbReference>
<dbReference type="Gene3D" id="2.60.120.330">
    <property type="entry name" value="B-lactam Antibiotic, Isopenicillin N Synthase, Chain"/>
    <property type="match status" value="1"/>
</dbReference>
<dbReference type="PROSITE" id="PS51471">
    <property type="entry name" value="FE2OG_OXY"/>
    <property type="match status" value="1"/>
</dbReference>
<evidence type="ECO:0000313" key="5">
    <source>
        <dbReference type="EMBL" id="KAK9938963.1"/>
    </source>
</evidence>
<dbReference type="Pfam" id="PF14226">
    <property type="entry name" value="DIOX_N"/>
    <property type="match status" value="1"/>
</dbReference>
<keyword evidence="2 3" id="KW-0408">Iron</keyword>
<evidence type="ECO:0000256" key="2">
    <source>
        <dbReference type="ARBA" id="ARBA00023004"/>
    </source>
</evidence>
<proteinExistence type="inferred from homology"/>
<dbReference type="InterPro" id="IPR044861">
    <property type="entry name" value="IPNS-like_FE2OG_OXY"/>
</dbReference>
<dbReference type="InterPro" id="IPR027443">
    <property type="entry name" value="IPNS-like_sf"/>
</dbReference>
<evidence type="ECO:0000256" key="1">
    <source>
        <dbReference type="ARBA" id="ARBA00022723"/>
    </source>
</evidence>
<evidence type="ECO:0000313" key="6">
    <source>
        <dbReference type="Proteomes" id="UP001457282"/>
    </source>
</evidence>
<dbReference type="Pfam" id="PF03171">
    <property type="entry name" value="2OG-FeII_Oxy"/>
    <property type="match status" value="1"/>
</dbReference>
<sequence>MGYTSLPKELPTINFSSLGEDLKPGSSSWVSTCKQVRYALEEYGCFVALYKQLSPQLVDSIFGQSRDLFEVPLENKVKNTSEEPYRGYIGPNPGMPLYEGIAIDNVTCPQETQKFRDLMWPHGKPKFCEITDLFAKLLGDFERTVEKMLFESFGIPQEQYESLTSSNSHLLRFLKYKTPEDSETVLRFAGHTDKNLTTILVQHDVGGLEVRTKDGEWISVESSPSQFTFMAGDGLQVWSNDRIKACYHRVKHCGDKTAILIGDVTFNNGVFQVPKELVDESHPLLYNSSTAVALFDFTPQRRPRRQSPPSKLLRC</sequence>
<name>A0AAW1XQF9_RUBAR</name>
<feature type="domain" description="Fe2OG dioxygenase" evidence="4">
    <location>
        <begin position="165"/>
        <end position="269"/>
    </location>
</feature>
<comment type="caution">
    <text evidence="5">The sequence shown here is derived from an EMBL/GenBank/DDBJ whole genome shotgun (WGS) entry which is preliminary data.</text>
</comment>
<dbReference type="EMBL" id="JBEDUW010000003">
    <property type="protein sequence ID" value="KAK9938963.1"/>
    <property type="molecule type" value="Genomic_DNA"/>
</dbReference>
<protein>
    <recommendedName>
        <fullName evidence="4">Fe2OG dioxygenase domain-containing protein</fullName>
    </recommendedName>
</protein>
<dbReference type="InterPro" id="IPR026992">
    <property type="entry name" value="DIOX_N"/>
</dbReference>
<dbReference type="InterPro" id="IPR050231">
    <property type="entry name" value="Iron_ascorbate_oxido_reductase"/>
</dbReference>
<dbReference type="PANTHER" id="PTHR47990">
    <property type="entry name" value="2-OXOGLUTARATE (2OG) AND FE(II)-DEPENDENT OXYGENASE SUPERFAMILY PROTEIN-RELATED"/>
    <property type="match status" value="1"/>
</dbReference>
<dbReference type="SUPFAM" id="SSF51197">
    <property type="entry name" value="Clavaminate synthase-like"/>
    <property type="match status" value="1"/>
</dbReference>
<keyword evidence="3" id="KW-0560">Oxidoreductase</keyword>
<reference evidence="5 6" key="1">
    <citation type="journal article" date="2023" name="G3 (Bethesda)">
        <title>A chromosome-length genome assembly and annotation of blackberry (Rubus argutus, cv. 'Hillquist').</title>
        <authorList>
            <person name="Bruna T."/>
            <person name="Aryal R."/>
            <person name="Dudchenko O."/>
            <person name="Sargent D.J."/>
            <person name="Mead D."/>
            <person name="Buti M."/>
            <person name="Cavallini A."/>
            <person name="Hytonen T."/>
            <person name="Andres J."/>
            <person name="Pham M."/>
            <person name="Weisz D."/>
            <person name="Mascagni F."/>
            <person name="Usai G."/>
            <person name="Natali L."/>
            <person name="Bassil N."/>
            <person name="Fernandez G.E."/>
            <person name="Lomsadze A."/>
            <person name="Armour M."/>
            <person name="Olukolu B."/>
            <person name="Poorten T."/>
            <person name="Britton C."/>
            <person name="Davik J."/>
            <person name="Ashrafi H."/>
            <person name="Aiden E.L."/>
            <person name="Borodovsky M."/>
            <person name="Worthington M."/>
        </authorList>
    </citation>
    <scope>NUCLEOTIDE SEQUENCE [LARGE SCALE GENOMIC DNA]</scope>
    <source>
        <strain evidence="5">PI 553951</strain>
    </source>
</reference>
<dbReference type="Proteomes" id="UP001457282">
    <property type="component" value="Unassembled WGS sequence"/>
</dbReference>
<evidence type="ECO:0000256" key="3">
    <source>
        <dbReference type="RuleBase" id="RU003682"/>
    </source>
</evidence>